<name>A0A9P5WWW5_9AGAR</name>
<proteinExistence type="predicted"/>
<comment type="caution">
    <text evidence="3">The sequence shown here is derived from an EMBL/GenBank/DDBJ whole genome shotgun (WGS) entry which is preliminary data.</text>
</comment>
<evidence type="ECO:0000313" key="3">
    <source>
        <dbReference type="EMBL" id="KAF9440353.1"/>
    </source>
</evidence>
<accession>A0A9P5WWW5</accession>
<dbReference type="Pfam" id="PF24883">
    <property type="entry name" value="NPHP3_N"/>
    <property type="match status" value="1"/>
</dbReference>
<dbReference type="InterPro" id="IPR056884">
    <property type="entry name" value="NPHP3-like_N"/>
</dbReference>
<dbReference type="InterPro" id="IPR027417">
    <property type="entry name" value="P-loop_NTPase"/>
</dbReference>
<dbReference type="PANTHER" id="PTHR10039:SF14">
    <property type="entry name" value="NACHT DOMAIN-CONTAINING PROTEIN"/>
    <property type="match status" value="1"/>
</dbReference>
<keyword evidence="4" id="KW-1185">Reference proteome</keyword>
<gene>
    <name evidence="3" type="ORF">P691DRAFT_127182</name>
</gene>
<reference evidence="3" key="1">
    <citation type="submission" date="2020-11" db="EMBL/GenBank/DDBJ databases">
        <authorList>
            <consortium name="DOE Joint Genome Institute"/>
            <person name="Ahrendt S."/>
            <person name="Riley R."/>
            <person name="Andreopoulos W."/>
            <person name="Labutti K."/>
            <person name="Pangilinan J."/>
            <person name="Ruiz-Duenas F.J."/>
            <person name="Barrasa J.M."/>
            <person name="Sanchez-Garcia M."/>
            <person name="Camarero S."/>
            <person name="Miyauchi S."/>
            <person name="Serrano A."/>
            <person name="Linde D."/>
            <person name="Babiker R."/>
            <person name="Drula E."/>
            <person name="Ayuso-Fernandez I."/>
            <person name="Pacheco R."/>
            <person name="Padilla G."/>
            <person name="Ferreira P."/>
            <person name="Barriuso J."/>
            <person name="Kellner H."/>
            <person name="Castanera R."/>
            <person name="Alfaro M."/>
            <person name="Ramirez L."/>
            <person name="Pisabarro A.G."/>
            <person name="Kuo A."/>
            <person name="Tritt A."/>
            <person name="Lipzen A."/>
            <person name="He G."/>
            <person name="Yan M."/>
            <person name="Ng V."/>
            <person name="Cullen D."/>
            <person name="Martin F."/>
            <person name="Rosso M.-N."/>
            <person name="Henrissat B."/>
            <person name="Hibbett D."/>
            <person name="Martinez A.T."/>
            <person name="Grigoriev I.V."/>
        </authorList>
    </citation>
    <scope>NUCLEOTIDE SEQUENCE</scope>
    <source>
        <strain evidence="3">MF-IS2</strain>
    </source>
</reference>
<protein>
    <recommendedName>
        <fullName evidence="2">NACHT domain-containing protein</fullName>
    </recommendedName>
</protein>
<dbReference type="SUPFAM" id="SSF52540">
    <property type="entry name" value="P-loop containing nucleoside triphosphate hydrolases"/>
    <property type="match status" value="1"/>
</dbReference>
<feature type="domain" description="NACHT" evidence="2">
    <location>
        <begin position="102"/>
        <end position="217"/>
    </location>
</feature>
<dbReference type="OrthoDB" id="4760524at2759"/>
<sequence length="508" mass="57608">MWMTEHGPYSNAQNITMYRSTFTEQIQVFDTGRIGVYIIEIARPRTTAHNAIVTSLLLQKGIPQAQAYSSARAYPPRCYPDTRTELLTKISDWIPDRDRDHNMLWILGPAGVGKSAIAQTVAERSMEDGHFGAAFFFSRVNQWDDPSRVILTLAYQLQARDSGYKQLITQCLADDYTILDRDIRTQFRKLIAEPFRTLDDLQPLRKPLLIILDGLDECEGEDAQCEFIELISAQKQSGKTSSLLWMICSRSESQFEQMLSDTDNPIDCQREEIFIEENEDVYAFLRDGFERIRNDYRDLVPDQWPPEAHIQTLVHWSSGLFIIASSMLRFIGDEAYSDPISQLDVCLRFIGGSPVPGSTNPLFPLDLIYRQILSRVPTSNFPVLKRILCLAVLLSETMTKVSVRVMLDVLGLDVPSFYDAIRELYSIIDVPTSEQVDTKGIRFYHISFRGLLTDPNRSGNFCITDGYDSVVASVRQYNAANPSQAIQITTVMFTDTTTQGSEGMNFAV</sequence>
<dbReference type="PANTHER" id="PTHR10039">
    <property type="entry name" value="AMELOGENIN"/>
    <property type="match status" value="1"/>
</dbReference>
<evidence type="ECO:0000259" key="2">
    <source>
        <dbReference type="PROSITE" id="PS50837"/>
    </source>
</evidence>
<dbReference type="PROSITE" id="PS50837">
    <property type="entry name" value="NACHT"/>
    <property type="match status" value="1"/>
</dbReference>
<evidence type="ECO:0000313" key="4">
    <source>
        <dbReference type="Proteomes" id="UP000807342"/>
    </source>
</evidence>
<dbReference type="Proteomes" id="UP000807342">
    <property type="component" value="Unassembled WGS sequence"/>
</dbReference>
<keyword evidence="1" id="KW-0677">Repeat</keyword>
<dbReference type="AlphaFoldDB" id="A0A9P5WWW5"/>
<dbReference type="EMBL" id="MU152600">
    <property type="protein sequence ID" value="KAF9440353.1"/>
    <property type="molecule type" value="Genomic_DNA"/>
</dbReference>
<dbReference type="InterPro" id="IPR007111">
    <property type="entry name" value="NACHT_NTPase"/>
</dbReference>
<evidence type="ECO:0000256" key="1">
    <source>
        <dbReference type="ARBA" id="ARBA00022737"/>
    </source>
</evidence>
<organism evidence="3 4">
    <name type="scientific">Macrolepiota fuliginosa MF-IS2</name>
    <dbReference type="NCBI Taxonomy" id="1400762"/>
    <lineage>
        <taxon>Eukaryota</taxon>
        <taxon>Fungi</taxon>
        <taxon>Dikarya</taxon>
        <taxon>Basidiomycota</taxon>
        <taxon>Agaricomycotina</taxon>
        <taxon>Agaricomycetes</taxon>
        <taxon>Agaricomycetidae</taxon>
        <taxon>Agaricales</taxon>
        <taxon>Agaricineae</taxon>
        <taxon>Agaricaceae</taxon>
        <taxon>Macrolepiota</taxon>
    </lineage>
</organism>
<dbReference type="Gene3D" id="3.40.50.300">
    <property type="entry name" value="P-loop containing nucleotide triphosphate hydrolases"/>
    <property type="match status" value="1"/>
</dbReference>